<evidence type="ECO:0000259" key="6">
    <source>
        <dbReference type="Pfam" id="PF02931"/>
    </source>
</evidence>
<dbReference type="InterPro" id="IPR036719">
    <property type="entry name" value="Neuro-gated_channel_TM_sf"/>
</dbReference>
<dbReference type="GO" id="GO:0005230">
    <property type="term" value="F:extracellular ligand-gated monoatomic ion channel activity"/>
    <property type="evidence" value="ECO:0007669"/>
    <property type="project" value="InterPro"/>
</dbReference>
<keyword evidence="3 5" id="KW-1133">Transmembrane helix</keyword>
<dbReference type="InterPro" id="IPR006202">
    <property type="entry name" value="Neur_chan_lig-bd"/>
</dbReference>
<feature type="transmembrane region" description="Helical" evidence="5">
    <location>
        <begin position="231"/>
        <end position="252"/>
    </location>
</feature>
<keyword evidence="4 5" id="KW-0472">Membrane</keyword>
<dbReference type="OMA" id="DEHECNI"/>
<sequence>KRLLENKKYDTFLRPVQNQSMSVMLDLRIEVMSSLEIEEEKLAVEISLLLKFSWFDEFMMWNSSEFPNNKKLFIEREHIWYPRIVFMHQAKGEGIREIGEATWCVDSTGRVNYTFPMFSRTLCDMDILKFPFDVQSCHVMILIQNYFMEEVEFRNVEVVKHFPPGQKWKLVDGKVSKIIRGGEDRWSVADLVLVVERRSTFLVISIIVPLVTVSIMNPMVFLIPGSSGEKISVAVTGLLTYLVYINLVSEVLPKTS</sequence>
<keyword evidence="5" id="KW-0813">Transport</keyword>
<keyword evidence="5" id="KW-0406">Ion transport</keyword>
<dbReference type="PROSITE" id="PS00236">
    <property type="entry name" value="NEUROTR_ION_CHANNEL"/>
    <property type="match status" value="1"/>
</dbReference>
<dbReference type="InterPro" id="IPR006201">
    <property type="entry name" value="Neur_channel"/>
</dbReference>
<evidence type="ECO:0000256" key="5">
    <source>
        <dbReference type="RuleBase" id="RU000687"/>
    </source>
</evidence>
<dbReference type="GO" id="GO:0004888">
    <property type="term" value="F:transmembrane signaling receptor activity"/>
    <property type="evidence" value="ECO:0007669"/>
    <property type="project" value="InterPro"/>
</dbReference>
<dbReference type="InterPro" id="IPR036734">
    <property type="entry name" value="Neur_chan_lig-bd_sf"/>
</dbReference>
<proteinExistence type="inferred from homology"/>
<feature type="domain" description="Neurotransmitter-gated ion-channel transmembrane" evidence="7">
    <location>
        <begin position="206"/>
        <end position="256"/>
    </location>
</feature>
<dbReference type="KEGG" id="lgi:LOTGIDRAFT_96295"/>
<dbReference type="PANTHER" id="PTHR18945">
    <property type="entry name" value="NEUROTRANSMITTER GATED ION CHANNEL"/>
    <property type="match status" value="1"/>
</dbReference>
<accession>V3ZMZ7</accession>
<dbReference type="GeneID" id="20253096"/>
<dbReference type="HOGENOM" id="CLU_018074_2_0_1"/>
<feature type="non-terminal residue" evidence="8">
    <location>
        <position position="1"/>
    </location>
</feature>
<dbReference type="STRING" id="225164.V3ZMZ7"/>
<keyword evidence="9" id="KW-1185">Reference proteome</keyword>
<dbReference type="InterPro" id="IPR006029">
    <property type="entry name" value="Neurotrans-gated_channel_TM"/>
</dbReference>
<evidence type="ECO:0000256" key="2">
    <source>
        <dbReference type="ARBA" id="ARBA00022692"/>
    </source>
</evidence>
<dbReference type="Gene3D" id="1.20.58.390">
    <property type="entry name" value="Neurotransmitter-gated ion-channel transmembrane domain"/>
    <property type="match status" value="1"/>
</dbReference>
<dbReference type="SUPFAM" id="SSF63712">
    <property type="entry name" value="Nicotinic receptor ligand binding domain-like"/>
    <property type="match status" value="1"/>
</dbReference>
<dbReference type="InterPro" id="IPR018000">
    <property type="entry name" value="Neurotransmitter_ion_chnl_CS"/>
</dbReference>
<dbReference type="GO" id="GO:0016020">
    <property type="term" value="C:membrane"/>
    <property type="evidence" value="ECO:0007669"/>
    <property type="project" value="UniProtKB-SubCell"/>
</dbReference>
<dbReference type="Gene3D" id="2.70.170.10">
    <property type="entry name" value="Neurotransmitter-gated ion-channel ligand-binding domain"/>
    <property type="match status" value="1"/>
</dbReference>
<dbReference type="PRINTS" id="PR00252">
    <property type="entry name" value="NRIONCHANNEL"/>
</dbReference>
<dbReference type="Pfam" id="PF02931">
    <property type="entry name" value="Neur_chan_LBD"/>
    <property type="match status" value="1"/>
</dbReference>
<feature type="non-terminal residue" evidence="8">
    <location>
        <position position="256"/>
    </location>
</feature>
<dbReference type="CTD" id="20253096"/>
<evidence type="ECO:0000256" key="4">
    <source>
        <dbReference type="ARBA" id="ARBA00023136"/>
    </source>
</evidence>
<keyword evidence="5" id="KW-0407">Ion channel</keyword>
<dbReference type="Pfam" id="PF02932">
    <property type="entry name" value="Neur_chan_memb"/>
    <property type="match status" value="1"/>
</dbReference>
<dbReference type="Proteomes" id="UP000030746">
    <property type="component" value="Unassembled WGS sequence"/>
</dbReference>
<dbReference type="CDD" id="cd19051">
    <property type="entry name" value="LGIC_TM_cation"/>
    <property type="match status" value="1"/>
</dbReference>
<dbReference type="AlphaFoldDB" id="V3ZMZ7"/>
<feature type="domain" description="Neurotransmitter-gated ion-channel ligand-binding" evidence="6">
    <location>
        <begin position="2"/>
        <end position="157"/>
    </location>
</feature>
<protein>
    <submittedName>
        <fullName evidence="8">Uncharacterized protein</fullName>
    </submittedName>
</protein>
<evidence type="ECO:0000259" key="7">
    <source>
        <dbReference type="Pfam" id="PF02932"/>
    </source>
</evidence>
<dbReference type="OrthoDB" id="6142423at2759"/>
<dbReference type="InterPro" id="IPR038050">
    <property type="entry name" value="Neuro_actylchol_rec"/>
</dbReference>
<organism evidence="8 9">
    <name type="scientific">Lottia gigantea</name>
    <name type="common">Giant owl limpet</name>
    <dbReference type="NCBI Taxonomy" id="225164"/>
    <lineage>
        <taxon>Eukaryota</taxon>
        <taxon>Metazoa</taxon>
        <taxon>Spiralia</taxon>
        <taxon>Lophotrochozoa</taxon>
        <taxon>Mollusca</taxon>
        <taxon>Gastropoda</taxon>
        <taxon>Patellogastropoda</taxon>
        <taxon>Lottioidea</taxon>
        <taxon>Lottiidae</taxon>
        <taxon>Lottia</taxon>
    </lineage>
</organism>
<evidence type="ECO:0000256" key="1">
    <source>
        <dbReference type="ARBA" id="ARBA00004141"/>
    </source>
</evidence>
<reference evidence="8 9" key="1">
    <citation type="journal article" date="2013" name="Nature">
        <title>Insights into bilaterian evolution from three spiralian genomes.</title>
        <authorList>
            <person name="Simakov O."/>
            <person name="Marletaz F."/>
            <person name="Cho S.J."/>
            <person name="Edsinger-Gonzales E."/>
            <person name="Havlak P."/>
            <person name="Hellsten U."/>
            <person name="Kuo D.H."/>
            <person name="Larsson T."/>
            <person name="Lv J."/>
            <person name="Arendt D."/>
            <person name="Savage R."/>
            <person name="Osoegawa K."/>
            <person name="de Jong P."/>
            <person name="Grimwood J."/>
            <person name="Chapman J.A."/>
            <person name="Shapiro H."/>
            <person name="Aerts A."/>
            <person name="Otillar R.P."/>
            <person name="Terry A.Y."/>
            <person name="Boore J.L."/>
            <person name="Grigoriev I.V."/>
            <person name="Lindberg D.R."/>
            <person name="Seaver E.C."/>
            <person name="Weisblat D.A."/>
            <person name="Putnam N.H."/>
            <person name="Rokhsar D.S."/>
        </authorList>
    </citation>
    <scope>NUCLEOTIDE SEQUENCE [LARGE SCALE GENOMIC DNA]</scope>
</reference>
<gene>
    <name evidence="8" type="ORF">LOTGIDRAFT_96295</name>
</gene>
<dbReference type="CDD" id="cd18989">
    <property type="entry name" value="LGIC_ECD_cation"/>
    <property type="match status" value="1"/>
</dbReference>
<feature type="transmembrane region" description="Helical" evidence="5">
    <location>
        <begin position="201"/>
        <end position="225"/>
    </location>
</feature>
<comment type="subcellular location">
    <subcellularLocation>
        <location evidence="1">Membrane</location>
        <topology evidence="1">Multi-pass membrane protein</topology>
    </subcellularLocation>
</comment>
<dbReference type="EMBL" id="KB203598">
    <property type="protein sequence ID" value="ESO83820.1"/>
    <property type="molecule type" value="Genomic_DNA"/>
</dbReference>
<evidence type="ECO:0000256" key="3">
    <source>
        <dbReference type="ARBA" id="ARBA00022989"/>
    </source>
</evidence>
<comment type="caution">
    <text evidence="5">Lacks conserved residue(s) required for the propagation of feature annotation.</text>
</comment>
<evidence type="ECO:0000313" key="9">
    <source>
        <dbReference type="Proteomes" id="UP000030746"/>
    </source>
</evidence>
<dbReference type="SUPFAM" id="SSF90112">
    <property type="entry name" value="Neurotransmitter-gated ion-channel transmembrane pore"/>
    <property type="match status" value="1"/>
</dbReference>
<keyword evidence="2 5" id="KW-0812">Transmembrane</keyword>
<evidence type="ECO:0000313" key="8">
    <source>
        <dbReference type="EMBL" id="ESO83820.1"/>
    </source>
</evidence>
<comment type="similarity">
    <text evidence="5">Belongs to the ligand-gated ion channel (TC 1.A.9) family.</text>
</comment>
<dbReference type="RefSeq" id="XP_009065598.1">
    <property type="nucleotide sequence ID" value="XM_009067350.1"/>
</dbReference>
<name>V3ZMZ7_LOTGI</name>